<protein>
    <submittedName>
        <fullName evidence="2">DUF4402 domain-containing protein</fullName>
    </submittedName>
</protein>
<proteinExistence type="predicted"/>
<reference evidence="2 3" key="1">
    <citation type="journal article" date="2019" name="Environ. Microbiol.">
        <title>Species interactions and distinct microbial communities in high Arctic permafrost affected cryosols are associated with the CH4 and CO2 gas fluxes.</title>
        <authorList>
            <person name="Altshuler I."/>
            <person name="Hamel J."/>
            <person name="Turney S."/>
            <person name="Magnuson E."/>
            <person name="Levesque R."/>
            <person name="Greer C."/>
            <person name="Whyte L.G."/>
        </authorList>
    </citation>
    <scope>NUCLEOTIDE SEQUENCE [LARGE SCALE GENOMIC DNA]</scope>
    <source>
        <strain evidence="2 3">E6.1</strain>
    </source>
</reference>
<evidence type="ECO:0000256" key="1">
    <source>
        <dbReference type="SAM" id="SignalP"/>
    </source>
</evidence>
<dbReference type="AlphaFoldDB" id="A0A502G503"/>
<sequence>MKLFPHLLAGVTAVSMASGVSAAPGAARASVQILRPVAVTKTADLMFGTVLPATSTATVAIRQDGVRTCGSPLRCYGTPSAGRFHVVGVSGQIVCISLATTRVTLTDGAAHTMTANLSLSTSSLALAGGSGDFGIAGVLSVKANQAEGAYAGQYVVSVDYQ</sequence>
<comment type="caution">
    <text evidence="2">The sequence shown here is derived from an EMBL/GenBank/DDBJ whole genome shotgun (WGS) entry which is preliminary data.</text>
</comment>
<name>A0A502G503_9SPHN</name>
<dbReference type="OrthoDB" id="7584645at2"/>
<feature type="chain" id="PRO_5021507101" evidence="1">
    <location>
        <begin position="23"/>
        <end position="161"/>
    </location>
</feature>
<gene>
    <name evidence="2" type="ORF">EAH76_02825</name>
</gene>
<keyword evidence="3" id="KW-1185">Reference proteome</keyword>
<dbReference type="EMBL" id="RCZC01000001">
    <property type="protein sequence ID" value="TPG56490.1"/>
    <property type="molecule type" value="Genomic_DNA"/>
</dbReference>
<dbReference type="Proteomes" id="UP000319931">
    <property type="component" value="Unassembled WGS sequence"/>
</dbReference>
<dbReference type="Pfam" id="PF14352">
    <property type="entry name" value="DUF4402"/>
    <property type="match status" value="1"/>
</dbReference>
<evidence type="ECO:0000313" key="2">
    <source>
        <dbReference type="EMBL" id="TPG56490.1"/>
    </source>
</evidence>
<dbReference type="InterPro" id="IPR025514">
    <property type="entry name" value="DUF4402"/>
</dbReference>
<organism evidence="2 3">
    <name type="scientific">Sphingomonas glacialis</name>
    <dbReference type="NCBI Taxonomy" id="658225"/>
    <lineage>
        <taxon>Bacteria</taxon>
        <taxon>Pseudomonadati</taxon>
        <taxon>Pseudomonadota</taxon>
        <taxon>Alphaproteobacteria</taxon>
        <taxon>Sphingomonadales</taxon>
        <taxon>Sphingomonadaceae</taxon>
        <taxon>Sphingomonas</taxon>
    </lineage>
</organism>
<dbReference type="RefSeq" id="WP_140847794.1">
    <property type="nucleotide sequence ID" value="NZ_RCZC01000001.1"/>
</dbReference>
<evidence type="ECO:0000313" key="3">
    <source>
        <dbReference type="Proteomes" id="UP000319931"/>
    </source>
</evidence>
<accession>A0A502G503</accession>
<feature type="signal peptide" evidence="1">
    <location>
        <begin position="1"/>
        <end position="22"/>
    </location>
</feature>
<keyword evidence="1" id="KW-0732">Signal</keyword>